<evidence type="ECO:0000259" key="5">
    <source>
        <dbReference type="SMART" id="SM00382"/>
    </source>
</evidence>
<dbReference type="SUPFAM" id="SSF52540">
    <property type="entry name" value="P-loop containing nucleoside triphosphate hydrolases"/>
    <property type="match status" value="2"/>
</dbReference>
<dbReference type="NCBIfam" id="TIGR01243">
    <property type="entry name" value="CDC48"/>
    <property type="match status" value="1"/>
</dbReference>
<dbReference type="GO" id="GO:0005524">
    <property type="term" value="F:ATP binding"/>
    <property type="evidence" value="ECO:0007669"/>
    <property type="project" value="UniProtKB-KW"/>
</dbReference>
<dbReference type="Gene3D" id="3.40.50.300">
    <property type="entry name" value="P-loop containing nucleotide triphosphate hydrolases"/>
    <property type="match status" value="2"/>
</dbReference>
<dbReference type="KEGG" id="teu:TEU_11275"/>
<dbReference type="InterPro" id="IPR004201">
    <property type="entry name" value="Cdc48_dom2"/>
</dbReference>
<dbReference type="Gene3D" id="1.10.8.60">
    <property type="match status" value="3"/>
</dbReference>
<dbReference type="GO" id="GO:0005737">
    <property type="term" value="C:cytoplasm"/>
    <property type="evidence" value="ECO:0007669"/>
    <property type="project" value="UniProtKB-ARBA"/>
</dbReference>
<dbReference type="InterPro" id="IPR003959">
    <property type="entry name" value="ATPase_AAA_core"/>
</dbReference>
<gene>
    <name evidence="8" type="ORF">TEU_11275</name>
</gene>
<evidence type="ECO:0000256" key="4">
    <source>
        <dbReference type="ARBA" id="ARBA00022840"/>
    </source>
</evidence>
<dbReference type="Pfam" id="PF02359">
    <property type="entry name" value="CDC48_N"/>
    <property type="match status" value="1"/>
</dbReference>
<feature type="domain" description="AAA+ ATPase" evidence="5">
    <location>
        <begin position="550"/>
        <end position="686"/>
    </location>
</feature>
<name>A0A097QWM7_9EURY</name>
<dbReference type="Gene3D" id="3.10.330.10">
    <property type="match status" value="1"/>
</dbReference>
<evidence type="ECO:0000313" key="8">
    <source>
        <dbReference type="EMBL" id="AIU70868.1"/>
    </source>
</evidence>
<dbReference type="GeneID" id="25154010"/>
<dbReference type="InterPro" id="IPR003338">
    <property type="entry name" value="CDC4_N-term_subdom"/>
</dbReference>
<evidence type="ECO:0000256" key="1">
    <source>
        <dbReference type="ARBA" id="ARBA00009833"/>
    </source>
</evidence>
<dbReference type="PANTHER" id="PTHR23077:SF171">
    <property type="entry name" value="NUCLEAR VALOSIN-CONTAINING PROTEIN-LIKE"/>
    <property type="match status" value="1"/>
</dbReference>
<feature type="domain" description="CDC48 N-terminal subdomain" evidence="7">
    <location>
        <begin position="8"/>
        <end position="92"/>
    </location>
</feature>
<dbReference type="EMBL" id="CP008887">
    <property type="protein sequence ID" value="AIU70868.1"/>
    <property type="molecule type" value="Genomic_DNA"/>
</dbReference>
<dbReference type="Pfam" id="PF02933">
    <property type="entry name" value="CDC48_2"/>
    <property type="match status" value="1"/>
</dbReference>
<comment type="similarity">
    <text evidence="1">Belongs to the AAA ATPase family. CDC48 subfamily.</text>
</comment>
<dbReference type="InterPro" id="IPR009010">
    <property type="entry name" value="Asp_de-COase-like_dom_sf"/>
</dbReference>
<dbReference type="CDD" id="cd19511">
    <property type="entry name" value="RecA-like_CDC48_r2-like"/>
    <property type="match status" value="1"/>
</dbReference>
<dbReference type="STRING" id="1505907.TEU_11275"/>
<keyword evidence="9" id="KW-1185">Reference proteome</keyword>
<feature type="domain" description="CDC48" evidence="6">
    <location>
        <begin position="107"/>
        <end position="170"/>
    </location>
</feature>
<sequence>MSERKEIKLKVASAYQRDVGRGIVRIDRKAMRELGVQSGDIVEIIGTKNTAAVVWPAYPEDEGLGIIRMDGTIRKNAGVGLGDEVTVRRAEVKEARKVIVAPTEPIRFGRDFVEWLHSRLVGRPVVRGDYIKVGILGQELTFVVTATTPAGIVQITEFTDFQISEKPVKEVAKTATLGVTYEDIGGLKDVIQKVREMIELPLKHPEIFEKLGIEPPKGVLLYGPPGTGKTLLAKAVANEANAHFIAINGPEIMSKYYGESEERLREVFKEAEENAPAIIFIDEIDSIAPKREETHGEVEKRVVSQLLTLMDGLKSRGKVIVIGATNRPDAIDPALRRPGRFDREIEVGVPDKQGRKEILQIHTRGMPIEPDFRKDKVIEILEKLRGDERFRSVIEGAIEKVEKAKDEEEIKRALREFDERLYDEVKARLIDALLEELAEVTHGFVGADLAALAREAAMAALRRLIKEGKIDFEAEHIPREVLEELKVTRRDFYEALKMVEPSALREVLLEVPNVRWDDIGGLEDVKQELREAVEWPLKYPEAFMGLGITPPKGILLYGPPGTGKTLLAKAVANESEANFIAIKGPEVLSKWVGESEKNIREIFRKARQAAPTVIFIDEIDAIAPRRGTDVNRVTDRLINQLLTEMDGIQENSGVVVIAATNRPDIIDPALLRPGRFDRLILVPAPDEKARLEIFKVHTRKVPLAEDVNLEELAKRTEGYTGADIEAVVREAAMLAMRRALQEGIIRPGMKADEIRRKVKVTMKDFEEALKKIGPSVSKETMEYYRKIQEQFKQARG</sequence>
<dbReference type="GO" id="GO:0016887">
    <property type="term" value="F:ATP hydrolysis activity"/>
    <property type="evidence" value="ECO:0007669"/>
    <property type="project" value="InterPro"/>
</dbReference>
<dbReference type="InterPro" id="IPR005938">
    <property type="entry name" value="AAA_ATPase_CDC48"/>
</dbReference>
<dbReference type="InterPro" id="IPR029067">
    <property type="entry name" value="CDC48_domain_2-like_sf"/>
</dbReference>
<dbReference type="Proteomes" id="UP000029980">
    <property type="component" value="Chromosome"/>
</dbReference>
<evidence type="ECO:0000259" key="6">
    <source>
        <dbReference type="SMART" id="SM01072"/>
    </source>
</evidence>
<dbReference type="FunFam" id="3.40.50.300:FF:000012">
    <property type="entry name" value="Transitional endoplasmic reticulum ATPase"/>
    <property type="match status" value="1"/>
</dbReference>
<proteinExistence type="inferred from homology"/>
<dbReference type="PROSITE" id="PS00674">
    <property type="entry name" value="AAA"/>
    <property type="match status" value="2"/>
</dbReference>
<dbReference type="InterPro" id="IPR027417">
    <property type="entry name" value="P-loop_NTPase"/>
</dbReference>
<evidence type="ECO:0000256" key="2">
    <source>
        <dbReference type="ARBA" id="ARBA00022737"/>
    </source>
</evidence>
<dbReference type="InterPro" id="IPR041569">
    <property type="entry name" value="AAA_lid_3"/>
</dbReference>
<evidence type="ECO:0000313" key="9">
    <source>
        <dbReference type="Proteomes" id="UP000029980"/>
    </source>
</evidence>
<dbReference type="FunFam" id="3.40.50.300:FF:000018">
    <property type="entry name" value="Cell division control 48"/>
    <property type="match status" value="1"/>
</dbReference>
<dbReference type="FunFam" id="1.10.8.60:FF:000178">
    <property type="entry name" value="CDC48/VCP homolog, AAA superfamily"/>
    <property type="match status" value="1"/>
</dbReference>
<dbReference type="Pfam" id="PF17862">
    <property type="entry name" value="AAA_lid_3"/>
    <property type="match status" value="2"/>
</dbReference>
<dbReference type="SMART" id="SM01072">
    <property type="entry name" value="CDC48_2"/>
    <property type="match status" value="1"/>
</dbReference>
<dbReference type="SUPFAM" id="SSF50692">
    <property type="entry name" value="ADC-like"/>
    <property type="match status" value="1"/>
</dbReference>
<dbReference type="AlphaFoldDB" id="A0A097QWM7"/>
<keyword evidence="3" id="KW-0547">Nucleotide-binding</keyword>
<dbReference type="InterPro" id="IPR015415">
    <property type="entry name" value="Spast_Vps4_C"/>
</dbReference>
<dbReference type="SMART" id="SM01073">
    <property type="entry name" value="CDC48_N"/>
    <property type="match status" value="1"/>
</dbReference>
<accession>A0A097QWM7</accession>
<dbReference type="Pfam" id="PF00004">
    <property type="entry name" value="AAA"/>
    <property type="match status" value="2"/>
</dbReference>
<dbReference type="FunFam" id="2.40.40.20:FF:000007">
    <property type="entry name" value="AAA family ATPase"/>
    <property type="match status" value="1"/>
</dbReference>
<evidence type="ECO:0000256" key="3">
    <source>
        <dbReference type="ARBA" id="ARBA00022741"/>
    </source>
</evidence>
<dbReference type="SMART" id="SM00382">
    <property type="entry name" value="AAA"/>
    <property type="match status" value="2"/>
</dbReference>
<dbReference type="InterPro" id="IPR050168">
    <property type="entry name" value="AAA_ATPase_domain"/>
</dbReference>
<dbReference type="Pfam" id="PF09336">
    <property type="entry name" value="Vps4_C"/>
    <property type="match status" value="1"/>
</dbReference>
<evidence type="ECO:0000259" key="7">
    <source>
        <dbReference type="SMART" id="SM01073"/>
    </source>
</evidence>
<dbReference type="HOGENOM" id="CLU_000688_12_2_2"/>
<dbReference type="InterPro" id="IPR003593">
    <property type="entry name" value="AAA+_ATPase"/>
</dbReference>
<keyword evidence="2" id="KW-0677">Repeat</keyword>
<organism evidence="8 9">
    <name type="scientific">Thermococcus eurythermalis</name>
    <dbReference type="NCBI Taxonomy" id="1505907"/>
    <lineage>
        <taxon>Archaea</taxon>
        <taxon>Methanobacteriati</taxon>
        <taxon>Methanobacteriota</taxon>
        <taxon>Thermococci</taxon>
        <taxon>Thermococcales</taxon>
        <taxon>Thermococcaceae</taxon>
        <taxon>Thermococcus</taxon>
    </lineage>
</organism>
<dbReference type="PANTHER" id="PTHR23077">
    <property type="entry name" value="AAA-FAMILY ATPASE"/>
    <property type="match status" value="1"/>
</dbReference>
<dbReference type="SUPFAM" id="SSF54585">
    <property type="entry name" value="Cdc48 domain 2-like"/>
    <property type="match status" value="1"/>
</dbReference>
<feature type="domain" description="AAA+ ATPase" evidence="5">
    <location>
        <begin position="215"/>
        <end position="351"/>
    </location>
</feature>
<reference evidence="8 9" key="1">
    <citation type="journal article" date="2015" name="Int. J. Syst. Evol. Microbiol.">
        <title>Thermococcus eurythermalis sp. nov., a conditional piezophilic hyperthermophilic archaeon with a wide temperature range isolated from an oil-immersed chimney in the Guaymas Basin.</title>
        <authorList>
            <person name="Zhao W."/>
            <person name="Zeng X."/>
            <person name="Xiao X."/>
        </authorList>
    </citation>
    <scope>NUCLEOTIDE SEQUENCE [LARGE SCALE GENOMIC DNA]</scope>
    <source>
        <strain evidence="8 9">A501</strain>
    </source>
</reference>
<dbReference type="Gene3D" id="2.40.40.20">
    <property type="match status" value="1"/>
</dbReference>
<dbReference type="FunFam" id="3.10.330.10:FF:000008">
    <property type="entry name" value="AAA family ATPase, CDC48 subfamily"/>
    <property type="match status" value="1"/>
</dbReference>
<dbReference type="InterPro" id="IPR003960">
    <property type="entry name" value="ATPase_AAA_CS"/>
</dbReference>
<protein>
    <submittedName>
        <fullName evidence="8">ATPase AAA</fullName>
    </submittedName>
</protein>
<dbReference type="RefSeq" id="WP_050003822.1">
    <property type="nucleotide sequence ID" value="NZ_CP008887.1"/>
</dbReference>
<dbReference type="OrthoDB" id="77269at2157"/>
<keyword evidence="4" id="KW-0067">ATP-binding</keyword>